<dbReference type="SMART" id="SM01144">
    <property type="entry name" value="DTW"/>
    <property type="match status" value="1"/>
</dbReference>
<keyword evidence="8" id="KW-1185">Reference proteome</keyword>
<evidence type="ECO:0000259" key="6">
    <source>
        <dbReference type="SMART" id="SM01144"/>
    </source>
</evidence>
<proteinExistence type="inferred from homology"/>
<evidence type="ECO:0000256" key="2">
    <source>
        <dbReference type="ARBA" id="ARBA00022679"/>
    </source>
</evidence>
<evidence type="ECO:0000256" key="3">
    <source>
        <dbReference type="ARBA" id="ARBA00022691"/>
    </source>
</evidence>
<protein>
    <recommendedName>
        <fullName evidence="1">tRNA-uridine aminocarboxypropyltransferase</fullName>
        <ecNumber evidence="1">2.5.1.25</ecNumber>
    </recommendedName>
</protein>
<name>A0ABV5HKJ2_9VIBR</name>
<comment type="similarity">
    <text evidence="5">Belongs to the TDD superfamily. DTWD2 family.</text>
</comment>
<dbReference type="PANTHER" id="PTHR21392:SF0">
    <property type="entry name" value="TRNA-URIDINE AMINOCARBOXYPROPYLTRANSFERASE 2"/>
    <property type="match status" value="1"/>
</dbReference>
<keyword evidence="3" id="KW-0949">S-adenosyl-L-methionine</keyword>
<sequence length="203" mass="23285">MSRYCSECGKSRKACICPWIESLSSNVELVILQHTSEQHRPMGTARILSLSLSSCRCWVGEDFSQHTALNALLREPDVDHYLLYPAPNSVSIETLSSTQFTGRRQRVILLDGTWKKAYKMWQLATNLHSIPSIHLPEHLQGEYRIRKAPNENSLSTVEAGYHLLSLLEPQRNFSPLLTPFRKMIDFQIAHMPDGVYQNNYLKQ</sequence>
<dbReference type="EC" id="2.5.1.25" evidence="1"/>
<evidence type="ECO:0000256" key="1">
    <source>
        <dbReference type="ARBA" id="ARBA00012386"/>
    </source>
</evidence>
<organism evidence="7 8">
    <name type="scientific">Vibrio olivae</name>
    <dbReference type="NCBI Taxonomy" id="1243002"/>
    <lineage>
        <taxon>Bacteria</taxon>
        <taxon>Pseudomonadati</taxon>
        <taxon>Pseudomonadota</taxon>
        <taxon>Gammaproteobacteria</taxon>
        <taxon>Vibrionales</taxon>
        <taxon>Vibrionaceae</taxon>
        <taxon>Vibrio</taxon>
    </lineage>
</organism>
<keyword evidence="4" id="KW-0819">tRNA processing</keyword>
<evidence type="ECO:0000256" key="4">
    <source>
        <dbReference type="ARBA" id="ARBA00022694"/>
    </source>
</evidence>
<dbReference type="InterPro" id="IPR005636">
    <property type="entry name" value="DTW"/>
</dbReference>
<dbReference type="RefSeq" id="WP_390190782.1">
    <property type="nucleotide sequence ID" value="NZ_JBHMEP010000001.1"/>
</dbReference>
<evidence type="ECO:0000313" key="7">
    <source>
        <dbReference type="EMBL" id="MFB9134756.1"/>
    </source>
</evidence>
<dbReference type="EMBL" id="JBHMEP010000001">
    <property type="protein sequence ID" value="MFB9134756.1"/>
    <property type="molecule type" value="Genomic_DNA"/>
</dbReference>
<gene>
    <name evidence="7" type="ORF">ACFFUV_07165</name>
</gene>
<dbReference type="Pfam" id="PF03942">
    <property type="entry name" value="DTW"/>
    <property type="match status" value="1"/>
</dbReference>
<comment type="caution">
    <text evidence="7">The sequence shown here is derived from an EMBL/GenBank/DDBJ whole genome shotgun (WGS) entry which is preliminary data.</text>
</comment>
<dbReference type="PANTHER" id="PTHR21392">
    <property type="entry name" value="TRNA-URIDINE AMINOCARBOXYPROPYLTRANSFERASE 2"/>
    <property type="match status" value="1"/>
</dbReference>
<reference evidence="7 8" key="1">
    <citation type="submission" date="2024-09" db="EMBL/GenBank/DDBJ databases">
        <authorList>
            <person name="Sun Q."/>
            <person name="Mori K."/>
        </authorList>
    </citation>
    <scope>NUCLEOTIDE SEQUENCE [LARGE SCALE GENOMIC DNA]</scope>
    <source>
        <strain evidence="7 8">CECT 8064</strain>
    </source>
</reference>
<dbReference type="Proteomes" id="UP001589645">
    <property type="component" value="Unassembled WGS sequence"/>
</dbReference>
<evidence type="ECO:0000256" key="5">
    <source>
        <dbReference type="ARBA" id="ARBA00034489"/>
    </source>
</evidence>
<keyword evidence="2 7" id="KW-0808">Transferase</keyword>
<dbReference type="GO" id="GO:0016432">
    <property type="term" value="F:tRNA-uridine aminocarboxypropyltransferase activity"/>
    <property type="evidence" value="ECO:0007669"/>
    <property type="project" value="UniProtKB-EC"/>
</dbReference>
<evidence type="ECO:0000313" key="8">
    <source>
        <dbReference type="Proteomes" id="UP001589645"/>
    </source>
</evidence>
<feature type="domain" description="DTW" evidence="6">
    <location>
        <begin position="1"/>
        <end position="192"/>
    </location>
</feature>
<accession>A0ABV5HKJ2</accession>
<dbReference type="InterPro" id="IPR039262">
    <property type="entry name" value="DTWD2/TAPT"/>
</dbReference>